<dbReference type="PRINTS" id="PR00977">
    <property type="entry name" value="SCYTLDPTASE"/>
</dbReference>
<proteinExistence type="predicted"/>
<keyword evidence="3" id="KW-0732">Signal</keyword>
<dbReference type="EMBL" id="CP044622">
    <property type="protein sequence ID" value="QRD81573.1"/>
    <property type="molecule type" value="Genomic_DNA"/>
</dbReference>
<dbReference type="GO" id="GO:0016491">
    <property type="term" value="F:oxidoreductase activity"/>
    <property type="evidence" value="ECO:0007669"/>
    <property type="project" value="InterPro"/>
</dbReference>
<dbReference type="AlphaFoldDB" id="A0A7U2MD95"/>
<dbReference type="PANTHER" id="PTHR36124:SF1">
    <property type="entry name" value="ER-BOUND OXYGENASE MPAB_MPAB'_RUBBER OXYGENASE CATALYTIC DOMAIN-CONTAINING PROTEIN"/>
    <property type="match status" value="1"/>
</dbReference>
<evidence type="ECO:0000313" key="4">
    <source>
        <dbReference type="EMBL" id="QRD81573.1"/>
    </source>
</evidence>
<dbReference type="VEuPathDB" id="FungiDB:F9C07_2276969"/>
<reference evidence="5" key="1">
    <citation type="journal article" date="2021" name="G3 (Bethesda)">
        <title>Chromosome assembled and annotated genome sequence of Aspergillus flavus NRRL 3357.</title>
        <authorList>
            <person name="Skerker J.M."/>
            <person name="Pianalto K.M."/>
            <person name="Mondo S.J."/>
            <person name="Yang K."/>
            <person name="Arkin A.P."/>
            <person name="Keller N.P."/>
            <person name="Grigoriev I.V."/>
            <person name="Louise Glass N.L."/>
        </authorList>
    </citation>
    <scope>NUCLEOTIDE SEQUENCE [LARGE SCALE GENOMIC DNA]</scope>
    <source>
        <strain evidence="5">ATCC 200026 / FGSC A1120 / IAM 13836 / NRRL 3357 / JCM 12722 / SRRC 167</strain>
    </source>
</reference>
<feature type="region of interest" description="Disordered" evidence="2">
    <location>
        <begin position="42"/>
        <end position="62"/>
    </location>
</feature>
<feature type="compositionally biased region" description="Acidic residues" evidence="2">
    <location>
        <begin position="514"/>
        <end position="535"/>
    </location>
</feature>
<dbReference type="Gene3D" id="2.60.120.700">
    <property type="entry name" value="Peptidase G1"/>
    <property type="match status" value="1"/>
</dbReference>
<feature type="active site" description="Proton acceptor" evidence="1">
    <location>
        <position position="228"/>
    </location>
</feature>
<dbReference type="VEuPathDB" id="FungiDB:AFLA_012526"/>
<dbReference type="CDD" id="cd13426">
    <property type="entry name" value="Peptidase_G1"/>
    <property type="match status" value="1"/>
</dbReference>
<dbReference type="GO" id="GO:0070007">
    <property type="term" value="F:glutamic-type endopeptidase activity"/>
    <property type="evidence" value="ECO:0007669"/>
    <property type="project" value="InterPro"/>
</dbReference>
<evidence type="ECO:0000256" key="2">
    <source>
        <dbReference type="SAM" id="MobiDB-lite"/>
    </source>
</evidence>
<dbReference type="PANTHER" id="PTHR36124">
    <property type="match status" value="1"/>
</dbReference>
<gene>
    <name evidence="4" type="ORF">F9C07_2276969</name>
</gene>
<feature type="signal peptide" evidence="3">
    <location>
        <begin position="1"/>
        <end position="19"/>
    </location>
</feature>
<dbReference type="VEuPathDB" id="FungiDB:AFLA_012525"/>
<organism evidence="4 5">
    <name type="scientific">Aspergillus flavus (strain ATCC 200026 / FGSC A1120 / IAM 13836 / NRRL 3357 / JCM 12722 / SRRC 167)</name>
    <dbReference type="NCBI Taxonomy" id="332952"/>
    <lineage>
        <taxon>Eukaryota</taxon>
        <taxon>Fungi</taxon>
        <taxon>Dikarya</taxon>
        <taxon>Ascomycota</taxon>
        <taxon>Pezizomycotina</taxon>
        <taxon>Eurotiomycetes</taxon>
        <taxon>Eurotiomycetidae</taxon>
        <taxon>Eurotiales</taxon>
        <taxon>Aspergillaceae</taxon>
        <taxon>Aspergillus</taxon>
        <taxon>Aspergillus subgen. Circumdati</taxon>
    </lineage>
</organism>
<protein>
    <submittedName>
        <fullName evidence="4">Peptidase A4 family-domain-containing protein</fullName>
    </submittedName>
</protein>
<feature type="chain" id="PRO_5030508060" evidence="3">
    <location>
        <begin position="20"/>
        <end position="794"/>
    </location>
</feature>
<dbReference type="SUPFAM" id="SSF49899">
    <property type="entry name" value="Concanavalin A-like lectins/glucanases"/>
    <property type="match status" value="1"/>
</dbReference>
<dbReference type="Proteomes" id="UP000596276">
    <property type="component" value="Chromosome 2"/>
</dbReference>
<dbReference type="InterPro" id="IPR046366">
    <property type="entry name" value="MPAB"/>
</dbReference>
<feature type="compositionally biased region" description="Polar residues" evidence="2">
    <location>
        <begin position="46"/>
        <end position="59"/>
    </location>
</feature>
<evidence type="ECO:0000256" key="3">
    <source>
        <dbReference type="SAM" id="SignalP"/>
    </source>
</evidence>
<feature type="region of interest" description="Disordered" evidence="2">
    <location>
        <begin position="507"/>
        <end position="535"/>
    </location>
</feature>
<dbReference type="GO" id="GO:0006508">
    <property type="term" value="P:proteolysis"/>
    <property type="evidence" value="ECO:0007669"/>
    <property type="project" value="InterPro"/>
</dbReference>
<keyword evidence="5" id="KW-1185">Reference proteome</keyword>
<dbReference type="Pfam" id="PF01828">
    <property type="entry name" value="Peptidase_A4"/>
    <property type="match status" value="1"/>
</dbReference>
<evidence type="ECO:0000256" key="1">
    <source>
        <dbReference type="PIRSR" id="PIRSR600250-50"/>
    </source>
</evidence>
<accession>A0A7U2MD95</accession>
<dbReference type="InterPro" id="IPR000250">
    <property type="entry name" value="Peptidase_G1"/>
</dbReference>
<sequence length="794" mass="87904">MKFPSSLALTALLTGTALAGPHGQGLRARRFQSPGWLGEIDLDSPSEAQAEQPSAQVTPAPQAKSKAIAHSQAQSEDDYLINENWAGAVQTTAPAASATYSYVAATFTLPSVTPTAASSSQTQAASFWVGIDGATSGDAIWQAGVDIYVQNGKPSFAGWYEWYPANSVNIDLEFNFGDVVFTSVESTSNSEGVAVIENLTTGKNVTVTASAPAATATLTGQNAEWILEDLAVDGDGLTFVDFGEATFTGCVAKAGGKEYGLGGSALKTPPDTQGQGQPGLPLAIHEVQQPKGAPSGKAAMVPSSKSKCARYFATLMEAHWKYFGLSSFCQPTSNLVSLFMELETFKANTVYCTLQSRIAMVELAREYMSLVDDGVSRGMSEEAVRANISRKLMSNLGMLNEGTAMRIKEGERDELIEEFYRSISRALRWKRLHDEFGVPEVFLIEGEPAAADDGLLSPTFGLKETCLKLSGMVDMIQRLRGLDQLAAQRIFLVEELGRRIKNVLGDPENLYESPEGDFDCSDNDDDDDDDEESGSIMEDDMLYTLGLLTIEPAKWIDRYEWDQTSQMEKCAMGTYWKSFGDAMEVSYDSLPSGKKGFKDGLQFFEEIEKWCRDYEIQAMPHHPPGISDLQDQLIRNVALNGVPKILHNLARNMILVLMDDQLRLSQPAPWVYALTHTVLVVRKYILRYLVLPRPLLFRQLRVNPDPEERSPHRVRIWEAYPYYVAPTLWNRWGPYAWITWAQGRPLPGDDGDRFMPCGFNTRDIGPSYMKGRGRNYARQENVKLRRGRRGQCPF</sequence>
<evidence type="ECO:0000313" key="5">
    <source>
        <dbReference type="Proteomes" id="UP000596276"/>
    </source>
</evidence>
<name>A0A7U2MD95_ASPFN</name>
<dbReference type="InterPro" id="IPR038656">
    <property type="entry name" value="Peptidase_G1_sf"/>
</dbReference>
<dbReference type="InterPro" id="IPR013320">
    <property type="entry name" value="ConA-like_dom_sf"/>
</dbReference>